<dbReference type="GO" id="GO:0005975">
    <property type="term" value="P:carbohydrate metabolic process"/>
    <property type="evidence" value="ECO:0007669"/>
    <property type="project" value="InterPro"/>
</dbReference>
<sequence length="85" mass="9996">MRRIRRKRKDILTDSVRSAYYRDYVEAMLLAVAEGVNLVGCLAWSIADNLEWTAGFIYVNLSTQERSYKAIFFELANLFETYMKE</sequence>
<dbReference type="OrthoDB" id="65569at2759"/>
<dbReference type="Proteomes" id="UP000248349">
    <property type="component" value="Unassembled WGS sequence"/>
</dbReference>
<dbReference type="GeneID" id="37079346"/>
<gene>
    <name evidence="1" type="ORF">BP01DRAFT_392053</name>
</gene>
<dbReference type="AlphaFoldDB" id="A0A318ZCE9"/>
<name>A0A318ZCE9_9EURO</name>
<dbReference type="InterPro" id="IPR017853">
    <property type="entry name" value="GH"/>
</dbReference>
<protein>
    <submittedName>
        <fullName evidence="1">Glycoside hydrolase</fullName>
    </submittedName>
</protein>
<dbReference type="STRING" id="1450539.A0A318ZCE9"/>
<organism evidence="1 2">
    <name type="scientific">Aspergillus saccharolyticus JOP 1030-1</name>
    <dbReference type="NCBI Taxonomy" id="1450539"/>
    <lineage>
        <taxon>Eukaryota</taxon>
        <taxon>Fungi</taxon>
        <taxon>Dikarya</taxon>
        <taxon>Ascomycota</taxon>
        <taxon>Pezizomycotina</taxon>
        <taxon>Eurotiomycetes</taxon>
        <taxon>Eurotiomycetidae</taxon>
        <taxon>Eurotiales</taxon>
        <taxon>Aspergillaceae</taxon>
        <taxon>Aspergillus</taxon>
        <taxon>Aspergillus subgen. Circumdati</taxon>
    </lineage>
</organism>
<dbReference type="InterPro" id="IPR001360">
    <property type="entry name" value="Glyco_hydro_1"/>
</dbReference>
<dbReference type="RefSeq" id="XP_025431088.1">
    <property type="nucleotide sequence ID" value="XM_025578117.1"/>
</dbReference>
<evidence type="ECO:0000313" key="2">
    <source>
        <dbReference type="Proteomes" id="UP000248349"/>
    </source>
</evidence>
<dbReference type="SUPFAM" id="SSF51445">
    <property type="entry name" value="(Trans)glycosidases"/>
    <property type="match status" value="1"/>
</dbReference>
<dbReference type="Pfam" id="PF00232">
    <property type="entry name" value="Glyco_hydro_1"/>
    <property type="match status" value="1"/>
</dbReference>
<evidence type="ECO:0000313" key="1">
    <source>
        <dbReference type="EMBL" id="PYH45106.1"/>
    </source>
</evidence>
<dbReference type="Gene3D" id="3.20.20.80">
    <property type="entry name" value="Glycosidases"/>
    <property type="match status" value="1"/>
</dbReference>
<keyword evidence="1" id="KW-0378">Hydrolase</keyword>
<dbReference type="EMBL" id="KZ821233">
    <property type="protein sequence ID" value="PYH45106.1"/>
    <property type="molecule type" value="Genomic_DNA"/>
</dbReference>
<dbReference type="GO" id="GO:0004553">
    <property type="term" value="F:hydrolase activity, hydrolyzing O-glycosyl compounds"/>
    <property type="evidence" value="ECO:0007669"/>
    <property type="project" value="InterPro"/>
</dbReference>
<reference evidence="1 2" key="1">
    <citation type="submission" date="2016-12" db="EMBL/GenBank/DDBJ databases">
        <title>The genomes of Aspergillus section Nigri reveals drivers in fungal speciation.</title>
        <authorList>
            <consortium name="DOE Joint Genome Institute"/>
            <person name="Vesth T.C."/>
            <person name="Nybo J."/>
            <person name="Theobald S."/>
            <person name="Brandl J."/>
            <person name="Frisvad J.C."/>
            <person name="Nielsen K.F."/>
            <person name="Lyhne E.K."/>
            <person name="Kogle M.E."/>
            <person name="Kuo A."/>
            <person name="Riley R."/>
            <person name="Clum A."/>
            <person name="Nolan M."/>
            <person name="Lipzen A."/>
            <person name="Salamov A."/>
            <person name="Henrissat B."/>
            <person name="Wiebenga A."/>
            <person name="De Vries R.P."/>
            <person name="Grigoriev I.V."/>
            <person name="Mortensen U.H."/>
            <person name="Andersen M.R."/>
            <person name="Baker S.E."/>
        </authorList>
    </citation>
    <scope>NUCLEOTIDE SEQUENCE [LARGE SCALE GENOMIC DNA]</scope>
    <source>
        <strain evidence="1 2">JOP 1030-1</strain>
    </source>
</reference>
<accession>A0A318ZCE9</accession>
<proteinExistence type="predicted"/>
<keyword evidence="2" id="KW-1185">Reference proteome</keyword>